<dbReference type="Gene3D" id="3.30.830.10">
    <property type="entry name" value="Metalloenzyme, LuxS/M16 peptidase-like"/>
    <property type="match status" value="4"/>
</dbReference>
<reference evidence="4 5" key="1">
    <citation type="submission" date="2023-10" db="EMBL/GenBank/DDBJ databases">
        <title>Rubellicoccus peritrichatus gen. nov., sp. nov., isolated from an algae of coral reef tank.</title>
        <authorList>
            <person name="Luo J."/>
        </authorList>
    </citation>
    <scope>NUCLEOTIDE SEQUENCE [LARGE SCALE GENOMIC DNA]</scope>
    <source>
        <strain evidence="4 5">CR14</strain>
    </source>
</reference>
<feature type="domain" description="Peptidase M16 N-terminal" evidence="2">
    <location>
        <begin position="32"/>
        <end position="177"/>
    </location>
</feature>
<evidence type="ECO:0000313" key="4">
    <source>
        <dbReference type="EMBL" id="WOO40646.1"/>
    </source>
</evidence>
<evidence type="ECO:0000313" key="5">
    <source>
        <dbReference type="Proteomes" id="UP001304300"/>
    </source>
</evidence>
<dbReference type="SUPFAM" id="SSF63411">
    <property type="entry name" value="LuxS/MPP-like metallohydrolase"/>
    <property type="match status" value="4"/>
</dbReference>
<dbReference type="KEGG" id="puo:RZN69_18650"/>
<dbReference type="Proteomes" id="UP001304300">
    <property type="component" value="Chromosome"/>
</dbReference>
<keyword evidence="5" id="KW-1185">Reference proteome</keyword>
<protein>
    <submittedName>
        <fullName evidence="4">Pitrilysin family protein</fullName>
    </submittedName>
</protein>
<proteinExistence type="inferred from homology"/>
<dbReference type="PANTHER" id="PTHR11851:SF49">
    <property type="entry name" value="MITOCHONDRIAL-PROCESSING PEPTIDASE SUBUNIT ALPHA"/>
    <property type="match status" value="1"/>
</dbReference>
<dbReference type="Pfam" id="PF05193">
    <property type="entry name" value="Peptidase_M16_C"/>
    <property type="match status" value="2"/>
</dbReference>
<evidence type="ECO:0000256" key="1">
    <source>
        <dbReference type="ARBA" id="ARBA00007261"/>
    </source>
</evidence>
<feature type="domain" description="Peptidase M16 N-terminal" evidence="2">
    <location>
        <begin position="469"/>
        <end position="589"/>
    </location>
</feature>
<name>A0AAQ3L826_9BACT</name>
<dbReference type="InterPro" id="IPR011765">
    <property type="entry name" value="Pept_M16_N"/>
</dbReference>
<evidence type="ECO:0000259" key="3">
    <source>
        <dbReference type="Pfam" id="PF05193"/>
    </source>
</evidence>
<feature type="domain" description="Peptidase M16 C-terminal" evidence="3">
    <location>
        <begin position="186"/>
        <end position="361"/>
    </location>
</feature>
<accession>A0AAQ3L826</accession>
<dbReference type="Pfam" id="PF00675">
    <property type="entry name" value="Peptidase_M16"/>
    <property type="match status" value="2"/>
</dbReference>
<dbReference type="PANTHER" id="PTHR11851">
    <property type="entry name" value="METALLOPROTEASE"/>
    <property type="match status" value="1"/>
</dbReference>
<organism evidence="4 5">
    <name type="scientific">Rubellicoccus peritrichatus</name>
    <dbReference type="NCBI Taxonomy" id="3080537"/>
    <lineage>
        <taxon>Bacteria</taxon>
        <taxon>Pseudomonadati</taxon>
        <taxon>Verrucomicrobiota</taxon>
        <taxon>Opitutia</taxon>
        <taxon>Puniceicoccales</taxon>
        <taxon>Cerasicoccaceae</taxon>
        <taxon>Rubellicoccus</taxon>
    </lineage>
</organism>
<dbReference type="EMBL" id="CP136920">
    <property type="protein sequence ID" value="WOO40646.1"/>
    <property type="molecule type" value="Genomic_DNA"/>
</dbReference>
<comment type="similarity">
    <text evidence="1">Belongs to the peptidase M16 family.</text>
</comment>
<evidence type="ECO:0000259" key="2">
    <source>
        <dbReference type="Pfam" id="PF00675"/>
    </source>
</evidence>
<gene>
    <name evidence="4" type="ORF">RZN69_18650</name>
</gene>
<feature type="domain" description="Peptidase M16 C-terminal" evidence="3">
    <location>
        <begin position="624"/>
        <end position="783"/>
    </location>
</feature>
<dbReference type="InterPro" id="IPR007863">
    <property type="entry name" value="Peptidase_M16_C"/>
</dbReference>
<sequence length="852" mass="94659">MLSSKADSSDAVRDALTRDPATRFTLPNGLTVIHKADHSAALASIQVWVKTGSIHEGEWLGAGLSHFLEHMLFKGTSRRDPLDISREVHAAGGYINAYTTYDRTVYYIDVPSESAETAFDILGDMTFSASLADDGFATERDVILREIAMGEDDADRKLFHGFARTVYHKHPYQHPVIGWKEQFEQVDVEALRTYYRQRYIPNNATLVVVGSLSQGEVLELAEKHFGQAPRAACPPIYIPDEPTQLAARSDRLYGDYQIERGMLGYRVPGLGHPDLPALEILAHALGHGQSSILWQRLREEKRLVHQIDASCWTPGKEAMLWVGYACDPGKREPVEAEVAAVLDEATTMAFPEGAVRKAVNQSIVSEINARKTMSGQAARLGAAEVVLGDLGYPGRHLALLEQVSPEMLNRVAKEYLHPDRQTSISLVPDDQKKEAAALSSKANDVQLFSEERLSNGARLLLQPGAELPKVHMRLVCLGGILHEPQDQRGISGILASLMVRDTEKRNAKEVAEAVESIGGSFSEFIGNNTFGFSIEVLPGDLPLALDLLDQSLNHLRMDQRTFEVEKAGQIASIREENDEILDRGRKLLRRRFFGEHPYAIDYLGVIEDLEKLEIADIEAARKIQLNGDSVVLSVSGYFESDDLAPKLREILGQVHQREKASEVLQAELQATIEVKETMEREQAVVLRGYPDVGVRSKDFIVSDVLNEVFSGMSSVLFNRVREERGLAYYVGSSRVPGLDSGMFYFYAGTQPDKTDEVTKEILGEIDRICRGNFEEGELEACLTRMSVQKRQSLQSPGSRSMQAALNALYDQPLNGWKNYDERLAAVTPERLAEHARSIFKPEHVVAVVVGPE</sequence>
<dbReference type="AlphaFoldDB" id="A0AAQ3L826"/>
<dbReference type="RefSeq" id="WP_317832772.1">
    <property type="nucleotide sequence ID" value="NZ_CP136920.1"/>
</dbReference>
<dbReference type="InterPro" id="IPR050361">
    <property type="entry name" value="MPP/UQCRC_Complex"/>
</dbReference>
<dbReference type="GO" id="GO:0046872">
    <property type="term" value="F:metal ion binding"/>
    <property type="evidence" value="ECO:0007669"/>
    <property type="project" value="InterPro"/>
</dbReference>
<dbReference type="InterPro" id="IPR011249">
    <property type="entry name" value="Metalloenz_LuxS/M16"/>
</dbReference>